<dbReference type="Proteomes" id="UP000261166">
    <property type="component" value="Unassembled WGS sequence"/>
</dbReference>
<sequence>MKRKLPLNQEIYLPEYFSDTVARTFEKESEQRILYWDFRKALDEKIKMQIEILLNEIVKSIKNKAERRNGYLLPLKCLFCYAEKSGMRDIMKMESAQEQEYFCMLKKEYGNPCLSPKNLSFSAVRYYL</sequence>
<dbReference type="AlphaFoldDB" id="A0A3E3J546"/>
<dbReference type="EMBL" id="QVLU01000001">
    <property type="protein sequence ID" value="RGE74444.1"/>
    <property type="molecule type" value="Genomic_DNA"/>
</dbReference>
<comment type="caution">
    <text evidence="1">The sequence shown here is derived from an EMBL/GenBank/DDBJ whole genome shotgun (WGS) entry which is preliminary data.</text>
</comment>
<gene>
    <name evidence="1" type="ORF">DWY69_00270</name>
</gene>
<accession>A0A3E3J546</accession>
<dbReference type="OrthoDB" id="1863109at2"/>
<organism evidence="1 2">
    <name type="scientific">Eisenbergiella massiliensis</name>
    <dbReference type="NCBI Taxonomy" id="1720294"/>
    <lineage>
        <taxon>Bacteria</taxon>
        <taxon>Bacillati</taxon>
        <taxon>Bacillota</taxon>
        <taxon>Clostridia</taxon>
        <taxon>Lachnospirales</taxon>
        <taxon>Lachnospiraceae</taxon>
        <taxon>Eisenbergiella</taxon>
    </lineage>
</organism>
<proteinExistence type="predicted"/>
<reference evidence="1 2" key="1">
    <citation type="submission" date="2018-08" db="EMBL/GenBank/DDBJ databases">
        <title>A genome reference for cultivated species of the human gut microbiota.</title>
        <authorList>
            <person name="Zou Y."/>
            <person name="Xue W."/>
            <person name="Luo G."/>
        </authorList>
    </citation>
    <scope>NUCLEOTIDE SEQUENCE [LARGE SCALE GENOMIC DNA]</scope>
    <source>
        <strain evidence="1 2">AF26-4BH</strain>
    </source>
</reference>
<evidence type="ECO:0000313" key="1">
    <source>
        <dbReference type="EMBL" id="RGE74444.1"/>
    </source>
</evidence>
<protein>
    <submittedName>
        <fullName evidence="1">Uncharacterized protein</fullName>
    </submittedName>
</protein>
<evidence type="ECO:0000313" key="2">
    <source>
        <dbReference type="Proteomes" id="UP000261166"/>
    </source>
</evidence>
<name>A0A3E3J546_9FIRM</name>
<dbReference type="RefSeq" id="WP_025489320.1">
    <property type="nucleotide sequence ID" value="NZ_JBKVAZ010000007.1"/>
</dbReference>